<keyword evidence="2" id="KW-1185">Reference proteome</keyword>
<evidence type="ECO:0000313" key="2">
    <source>
        <dbReference type="Proteomes" id="UP001234178"/>
    </source>
</evidence>
<reference evidence="1 2" key="1">
    <citation type="journal article" date="2023" name="Nucleic Acids Res.">
        <title>The hologenome of Daphnia magna reveals possible DNA methylation and microbiome-mediated evolution of the host genome.</title>
        <authorList>
            <person name="Chaturvedi A."/>
            <person name="Li X."/>
            <person name="Dhandapani V."/>
            <person name="Marshall H."/>
            <person name="Kissane S."/>
            <person name="Cuenca-Cambronero M."/>
            <person name="Asole G."/>
            <person name="Calvet F."/>
            <person name="Ruiz-Romero M."/>
            <person name="Marangio P."/>
            <person name="Guigo R."/>
            <person name="Rago D."/>
            <person name="Mirbahai L."/>
            <person name="Eastwood N."/>
            <person name="Colbourne J.K."/>
            <person name="Zhou J."/>
            <person name="Mallon E."/>
            <person name="Orsini L."/>
        </authorList>
    </citation>
    <scope>NUCLEOTIDE SEQUENCE [LARGE SCALE GENOMIC DNA]</scope>
    <source>
        <strain evidence="1">LRV0_1</strain>
    </source>
</reference>
<accession>A0ABQ9YQB2</accession>
<name>A0ABQ9YQB2_9CRUS</name>
<protein>
    <submittedName>
        <fullName evidence="1">Uncharacterized protein</fullName>
    </submittedName>
</protein>
<dbReference type="Proteomes" id="UP001234178">
    <property type="component" value="Unassembled WGS sequence"/>
</dbReference>
<sequence>MSFTIDFCPKERCFLAAVRLCLKTMTAAATYPVGSVNPSRRGTTDWSIKLPVASGVPGKPVGAFPNCLNVDPPYLAEPNSAFSSSVLLSSFCVQLATEQRLTLVSNPNGAI</sequence>
<gene>
    <name evidence="1" type="ORF">OUZ56_004608</name>
</gene>
<comment type="caution">
    <text evidence="1">The sequence shown here is derived from an EMBL/GenBank/DDBJ whole genome shotgun (WGS) entry which is preliminary data.</text>
</comment>
<organism evidence="1 2">
    <name type="scientific">Daphnia magna</name>
    <dbReference type="NCBI Taxonomy" id="35525"/>
    <lineage>
        <taxon>Eukaryota</taxon>
        <taxon>Metazoa</taxon>
        <taxon>Ecdysozoa</taxon>
        <taxon>Arthropoda</taxon>
        <taxon>Crustacea</taxon>
        <taxon>Branchiopoda</taxon>
        <taxon>Diplostraca</taxon>
        <taxon>Cladocera</taxon>
        <taxon>Anomopoda</taxon>
        <taxon>Daphniidae</taxon>
        <taxon>Daphnia</taxon>
    </lineage>
</organism>
<evidence type="ECO:0000313" key="1">
    <source>
        <dbReference type="EMBL" id="KAK4002806.1"/>
    </source>
</evidence>
<proteinExistence type="predicted"/>
<dbReference type="EMBL" id="JAOYFB010000001">
    <property type="protein sequence ID" value="KAK4002806.1"/>
    <property type="molecule type" value="Genomic_DNA"/>
</dbReference>